<proteinExistence type="predicted"/>
<dbReference type="EMBL" id="JMCC02000088">
    <property type="protein sequence ID" value="KIG13807.1"/>
    <property type="molecule type" value="Genomic_DNA"/>
</dbReference>
<feature type="region of interest" description="Disordered" evidence="1">
    <location>
        <begin position="53"/>
        <end position="130"/>
    </location>
</feature>
<feature type="compositionally biased region" description="Basic residues" evidence="1">
    <location>
        <begin position="118"/>
        <end position="130"/>
    </location>
</feature>
<feature type="region of interest" description="Disordered" evidence="1">
    <location>
        <begin position="1"/>
        <end position="41"/>
    </location>
</feature>
<reference evidence="2 3" key="1">
    <citation type="submission" date="2014-12" db="EMBL/GenBank/DDBJ databases">
        <title>Genome assembly of Enhygromyxa salina DSM 15201.</title>
        <authorList>
            <person name="Sharma G."/>
            <person name="Subramanian S."/>
        </authorList>
    </citation>
    <scope>NUCLEOTIDE SEQUENCE [LARGE SCALE GENOMIC DNA]</scope>
    <source>
        <strain evidence="2 3">DSM 15201</strain>
    </source>
</reference>
<sequence length="130" mass="14420">MRRIGRARDHAGQSSRHRASTRTPEHQTDPPQRPSARGWTAASWRDHLWTAYGAMEQSPRDPSHPRCQVGLSRTTRASTPTLAGPGYTGAAHGFRRTSRFERGRASHLGHLAAERRAGTRGHPSRRVAAE</sequence>
<evidence type="ECO:0000256" key="1">
    <source>
        <dbReference type="SAM" id="MobiDB-lite"/>
    </source>
</evidence>
<organism evidence="2 3">
    <name type="scientific">Enhygromyxa salina</name>
    <dbReference type="NCBI Taxonomy" id="215803"/>
    <lineage>
        <taxon>Bacteria</taxon>
        <taxon>Pseudomonadati</taxon>
        <taxon>Myxococcota</taxon>
        <taxon>Polyangia</taxon>
        <taxon>Nannocystales</taxon>
        <taxon>Nannocystaceae</taxon>
        <taxon>Enhygromyxa</taxon>
    </lineage>
</organism>
<accession>A0A0C2D0Y8</accession>
<protein>
    <submittedName>
        <fullName evidence="2">Uncharacterized protein</fullName>
    </submittedName>
</protein>
<evidence type="ECO:0000313" key="2">
    <source>
        <dbReference type="EMBL" id="KIG13807.1"/>
    </source>
</evidence>
<feature type="compositionally biased region" description="Basic and acidic residues" evidence="1">
    <location>
        <begin position="1"/>
        <end position="11"/>
    </location>
</feature>
<comment type="caution">
    <text evidence="2">The sequence shown here is derived from an EMBL/GenBank/DDBJ whole genome shotgun (WGS) entry which is preliminary data.</text>
</comment>
<feature type="compositionally biased region" description="Polar residues" evidence="1">
    <location>
        <begin position="71"/>
        <end position="81"/>
    </location>
</feature>
<gene>
    <name evidence="2" type="ORF">DB30_07520</name>
</gene>
<dbReference type="AlphaFoldDB" id="A0A0C2D0Y8"/>
<name>A0A0C2D0Y8_9BACT</name>
<dbReference type="Proteomes" id="UP000031599">
    <property type="component" value="Unassembled WGS sequence"/>
</dbReference>
<evidence type="ECO:0000313" key="3">
    <source>
        <dbReference type="Proteomes" id="UP000031599"/>
    </source>
</evidence>